<dbReference type="SUPFAM" id="SSF56801">
    <property type="entry name" value="Acetyl-CoA synthetase-like"/>
    <property type="match status" value="1"/>
</dbReference>
<sequence length="71" mass="8065">MTFFAGVPTMYWALLEQQASDVDVSAIARNLRRAMAGVDALPVEIHRRFEERFGVTSARGTDCRRPARWPL</sequence>
<dbReference type="EMBL" id="CP108195">
    <property type="protein sequence ID" value="WTS19126.1"/>
    <property type="molecule type" value="Genomic_DNA"/>
</dbReference>
<proteinExistence type="predicted"/>
<gene>
    <name evidence="1" type="ORF">OHU69_01370</name>
</gene>
<dbReference type="Gene3D" id="3.40.50.12820">
    <property type="match status" value="1"/>
</dbReference>
<dbReference type="AlphaFoldDB" id="A0AAU1UPD8"/>
<accession>A0AAU1UPD8</accession>
<organism evidence="1">
    <name type="scientific">Streptomyces sp. NBC_00119</name>
    <dbReference type="NCBI Taxonomy" id="2975659"/>
    <lineage>
        <taxon>Bacteria</taxon>
        <taxon>Bacillati</taxon>
        <taxon>Actinomycetota</taxon>
        <taxon>Actinomycetes</taxon>
        <taxon>Kitasatosporales</taxon>
        <taxon>Streptomycetaceae</taxon>
        <taxon>Streptomyces</taxon>
    </lineage>
</organism>
<name>A0AAU1UPD8_9ACTN</name>
<reference evidence="1" key="1">
    <citation type="submission" date="2022-10" db="EMBL/GenBank/DDBJ databases">
        <title>The complete genomes of actinobacterial strains from the NBC collection.</title>
        <authorList>
            <person name="Joergensen T.S."/>
            <person name="Alvarez Arevalo M."/>
            <person name="Sterndorff E.B."/>
            <person name="Faurdal D."/>
            <person name="Vuksanovic O."/>
            <person name="Mourched A.-S."/>
            <person name="Charusanti P."/>
            <person name="Shaw S."/>
            <person name="Blin K."/>
            <person name="Weber T."/>
        </authorList>
    </citation>
    <scope>NUCLEOTIDE SEQUENCE</scope>
    <source>
        <strain evidence="1">NBC_00119</strain>
    </source>
</reference>
<evidence type="ECO:0000313" key="1">
    <source>
        <dbReference type="EMBL" id="WTS19126.1"/>
    </source>
</evidence>
<protein>
    <submittedName>
        <fullName evidence="1">Uncharacterized protein</fullName>
    </submittedName>
</protein>